<keyword evidence="1" id="KW-0732">Signal</keyword>
<gene>
    <name evidence="2" type="ORF">SCF082_LOCUS2908</name>
</gene>
<evidence type="ECO:0000313" key="3">
    <source>
        <dbReference type="Proteomes" id="UP001642464"/>
    </source>
</evidence>
<proteinExistence type="predicted"/>
<protein>
    <submittedName>
        <fullName evidence="2">Uncharacterized protein</fullName>
    </submittedName>
</protein>
<keyword evidence="3" id="KW-1185">Reference proteome</keyword>
<feature type="chain" id="PRO_5046460357" evidence="1">
    <location>
        <begin position="19"/>
        <end position="132"/>
    </location>
</feature>
<feature type="signal peptide" evidence="1">
    <location>
        <begin position="1"/>
        <end position="18"/>
    </location>
</feature>
<evidence type="ECO:0000313" key="2">
    <source>
        <dbReference type="EMBL" id="CAK8992014.1"/>
    </source>
</evidence>
<accession>A0ABP0HS85</accession>
<sequence length="132" mass="15089">MMLFLIFSLPPLLVGLRANQNNRRTVDLLWGHATESRAYLCRLEADAQPERAWWDQDIKDVKASIELTESIAQRLRLDTALVVKTLGLELTIGQFTALASLFSTAGVYAYGKLQELKQHNPELIHPFMRDFF</sequence>
<reference evidence="2 3" key="1">
    <citation type="submission" date="2024-02" db="EMBL/GenBank/DDBJ databases">
        <authorList>
            <person name="Chen Y."/>
            <person name="Shah S."/>
            <person name="Dougan E. K."/>
            <person name="Thang M."/>
            <person name="Chan C."/>
        </authorList>
    </citation>
    <scope>NUCLEOTIDE SEQUENCE [LARGE SCALE GENOMIC DNA]</scope>
</reference>
<dbReference type="EMBL" id="CAXAMM010001447">
    <property type="protein sequence ID" value="CAK8992014.1"/>
    <property type="molecule type" value="Genomic_DNA"/>
</dbReference>
<evidence type="ECO:0000256" key="1">
    <source>
        <dbReference type="SAM" id="SignalP"/>
    </source>
</evidence>
<comment type="caution">
    <text evidence="2">The sequence shown here is derived from an EMBL/GenBank/DDBJ whole genome shotgun (WGS) entry which is preliminary data.</text>
</comment>
<dbReference type="Proteomes" id="UP001642464">
    <property type="component" value="Unassembled WGS sequence"/>
</dbReference>
<name>A0ABP0HS85_9DINO</name>
<organism evidence="2 3">
    <name type="scientific">Durusdinium trenchii</name>
    <dbReference type="NCBI Taxonomy" id="1381693"/>
    <lineage>
        <taxon>Eukaryota</taxon>
        <taxon>Sar</taxon>
        <taxon>Alveolata</taxon>
        <taxon>Dinophyceae</taxon>
        <taxon>Suessiales</taxon>
        <taxon>Symbiodiniaceae</taxon>
        <taxon>Durusdinium</taxon>
    </lineage>
</organism>